<reference evidence="1 2" key="1">
    <citation type="submission" date="2020-08" db="EMBL/GenBank/DDBJ databases">
        <title>Genomic Encyclopedia of Type Strains, Phase IV (KMG-IV): sequencing the most valuable type-strain genomes for metagenomic binning, comparative biology and taxonomic classification.</title>
        <authorList>
            <person name="Goeker M."/>
        </authorList>
    </citation>
    <scope>NUCLEOTIDE SEQUENCE [LARGE SCALE GENOMIC DNA]</scope>
    <source>
        <strain evidence="1 2">DSM 26736</strain>
    </source>
</reference>
<sequence>MIETGLRTIGRLFDKRLDEPNGKEWRIAPPPRMSVLTLREHLCAAGSFKKIAIKRRGYDEYVPNR</sequence>
<evidence type="ECO:0000313" key="1">
    <source>
        <dbReference type="EMBL" id="MBB5712090.1"/>
    </source>
</evidence>
<gene>
    <name evidence="1" type="ORF">FHT02_003346</name>
</gene>
<organism evidence="1 2">
    <name type="scientific">Sphingomonas xinjiangensis</name>
    <dbReference type="NCBI Taxonomy" id="643568"/>
    <lineage>
        <taxon>Bacteria</taxon>
        <taxon>Pseudomonadati</taxon>
        <taxon>Pseudomonadota</taxon>
        <taxon>Alphaproteobacteria</taxon>
        <taxon>Sphingomonadales</taxon>
        <taxon>Sphingomonadaceae</taxon>
        <taxon>Sphingomonas</taxon>
    </lineage>
</organism>
<proteinExistence type="predicted"/>
<accession>A0A840YPC1</accession>
<name>A0A840YPC1_9SPHN</name>
<evidence type="ECO:0000313" key="2">
    <source>
        <dbReference type="Proteomes" id="UP000527143"/>
    </source>
</evidence>
<dbReference type="Proteomes" id="UP000527143">
    <property type="component" value="Unassembled WGS sequence"/>
</dbReference>
<protein>
    <submittedName>
        <fullName evidence="1">Uncharacterized protein</fullName>
    </submittedName>
</protein>
<dbReference type="AlphaFoldDB" id="A0A840YPC1"/>
<keyword evidence="2" id="KW-1185">Reference proteome</keyword>
<dbReference type="EMBL" id="JACIJF010000012">
    <property type="protein sequence ID" value="MBB5712090.1"/>
    <property type="molecule type" value="Genomic_DNA"/>
</dbReference>
<comment type="caution">
    <text evidence="1">The sequence shown here is derived from an EMBL/GenBank/DDBJ whole genome shotgun (WGS) entry which is preliminary data.</text>
</comment>